<dbReference type="PANTHER" id="PTHR33184:SF2">
    <property type="entry name" value="APPLE DOMAIN-CONTAINING PROTEIN"/>
    <property type="match status" value="1"/>
</dbReference>
<keyword evidence="2" id="KW-0812">Transmembrane</keyword>
<organism evidence="3 4">
    <name type="scientific">Phtheirospermum japonicum</name>
    <dbReference type="NCBI Taxonomy" id="374723"/>
    <lineage>
        <taxon>Eukaryota</taxon>
        <taxon>Viridiplantae</taxon>
        <taxon>Streptophyta</taxon>
        <taxon>Embryophyta</taxon>
        <taxon>Tracheophyta</taxon>
        <taxon>Spermatophyta</taxon>
        <taxon>Magnoliopsida</taxon>
        <taxon>eudicotyledons</taxon>
        <taxon>Gunneridae</taxon>
        <taxon>Pentapetalae</taxon>
        <taxon>asterids</taxon>
        <taxon>lamiids</taxon>
        <taxon>Lamiales</taxon>
        <taxon>Orobanchaceae</taxon>
        <taxon>Orobanchaceae incertae sedis</taxon>
        <taxon>Phtheirospermum</taxon>
    </lineage>
</organism>
<evidence type="ECO:0000313" key="3">
    <source>
        <dbReference type="EMBL" id="GFP85489.1"/>
    </source>
</evidence>
<dbReference type="AlphaFoldDB" id="A0A830BJ90"/>
<sequence>MTNTYFLVLVYAILFSNLALLPFVVESKLFLQSKIVNQTHDHKLLNEIKPKKFGQWRTWCPHVRIQVSQGVQSLHGIPRYRVIITNLCSNCWVARVHFRCSWFASATLVPPNEFKRLAYDDCLVNGGRPMASGKTIGFAYSNTYPYPLSVASFVCWP</sequence>
<dbReference type="PANTHER" id="PTHR33184">
    <property type="entry name" value="PROTEIN TAPETUM DETERMINANT 1-LIKE-RELATED"/>
    <property type="match status" value="1"/>
</dbReference>
<keyword evidence="4" id="KW-1185">Reference proteome</keyword>
<dbReference type="GO" id="GO:0001709">
    <property type="term" value="P:cell fate determination"/>
    <property type="evidence" value="ECO:0007669"/>
    <property type="project" value="TreeGrafter"/>
</dbReference>
<reference evidence="3" key="1">
    <citation type="submission" date="2020-07" db="EMBL/GenBank/DDBJ databases">
        <title>Ethylene signaling mediates host invasion by parasitic plants.</title>
        <authorList>
            <person name="Yoshida S."/>
        </authorList>
    </citation>
    <scope>NUCLEOTIDE SEQUENCE</scope>
    <source>
        <strain evidence="3">Okayama</strain>
    </source>
</reference>
<name>A0A830BJ90_9LAMI</name>
<keyword evidence="1" id="KW-0732">Signal</keyword>
<evidence type="ECO:0000256" key="1">
    <source>
        <dbReference type="ARBA" id="ARBA00022729"/>
    </source>
</evidence>
<dbReference type="Pfam" id="PF24068">
    <property type="entry name" value="TPD1_C"/>
    <property type="match status" value="1"/>
</dbReference>
<dbReference type="OrthoDB" id="1572689at2759"/>
<evidence type="ECO:0000256" key="2">
    <source>
        <dbReference type="SAM" id="Phobius"/>
    </source>
</evidence>
<dbReference type="Proteomes" id="UP000653305">
    <property type="component" value="Unassembled WGS sequence"/>
</dbReference>
<dbReference type="EMBL" id="BMAC01000106">
    <property type="protein sequence ID" value="GFP85489.1"/>
    <property type="molecule type" value="Genomic_DNA"/>
</dbReference>
<comment type="caution">
    <text evidence="3">The sequence shown here is derived from an EMBL/GenBank/DDBJ whole genome shotgun (WGS) entry which is preliminary data.</text>
</comment>
<dbReference type="InterPro" id="IPR040361">
    <property type="entry name" value="TPD1"/>
</dbReference>
<proteinExistence type="predicted"/>
<gene>
    <name evidence="3" type="ORF">PHJA_000692600</name>
</gene>
<feature type="transmembrane region" description="Helical" evidence="2">
    <location>
        <begin position="6"/>
        <end position="25"/>
    </location>
</feature>
<keyword evidence="2" id="KW-1133">Transmembrane helix</keyword>
<accession>A0A830BJ90</accession>
<protein>
    <submittedName>
        <fullName evidence="3">Uncharacterized protein</fullName>
    </submittedName>
</protein>
<keyword evidence="2" id="KW-0472">Membrane</keyword>
<evidence type="ECO:0000313" key="4">
    <source>
        <dbReference type="Proteomes" id="UP000653305"/>
    </source>
</evidence>